<feature type="transmembrane region" description="Helical" evidence="1">
    <location>
        <begin position="34"/>
        <end position="55"/>
    </location>
</feature>
<comment type="caution">
    <text evidence="2">The sequence shown here is derived from an EMBL/GenBank/DDBJ whole genome shotgun (WGS) entry which is preliminary data.</text>
</comment>
<sequence length="288" mass="31734">MVIQEYQDPRVGKYLRYGYWYLAHKGTIDRATRLFLVLLVAVIWVLAMLQLYGFMQGTAGNDALLRDWTGAQLAVEKLHSQNAPLPPAISEATALLGRDDQTADFMAWAENPNSNWYLEVDYVFSWADGQTLPDSAFVLPESKAVLLARGITVNALPAEAAITVLPKKWQRLKDKKILERLADFRAKIAVVEAQASSADGATAATFSVQNNTIYDLLTPRFAVVLLQAQTPVAVGLAETDSLASGATANLELRWLQSLPLNPRVEVYPQINVLDQTGFRLPAGGETKF</sequence>
<dbReference type="Proteomes" id="UP000178109">
    <property type="component" value="Unassembled WGS sequence"/>
</dbReference>
<evidence type="ECO:0000313" key="2">
    <source>
        <dbReference type="EMBL" id="OGY91499.1"/>
    </source>
</evidence>
<proteinExistence type="predicted"/>
<organism evidence="2 3">
    <name type="scientific">Candidatus Komeilibacteria bacterium RIFCSPLOWO2_02_FULL_48_11</name>
    <dbReference type="NCBI Taxonomy" id="1798553"/>
    <lineage>
        <taxon>Bacteria</taxon>
        <taxon>Candidatus Komeiliibacteriota</taxon>
    </lineage>
</organism>
<keyword evidence="1" id="KW-0812">Transmembrane</keyword>
<dbReference type="EMBL" id="MHKO01000044">
    <property type="protein sequence ID" value="OGY91499.1"/>
    <property type="molecule type" value="Genomic_DNA"/>
</dbReference>
<reference evidence="2 3" key="1">
    <citation type="journal article" date="2016" name="Nat. Commun.">
        <title>Thousands of microbial genomes shed light on interconnected biogeochemical processes in an aquifer system.</title>
        <authorList>
            <person name="Anantharaman K."/>
            <person name="Brown C.T."/>
            <person name="Hug L.A."/>
            <person name="Sharon I."/>
            <person name="Castelle C.J."/>
            <person name="Probst A.J."/>
            <person name="Thomas B.C."/>
            <person name="Singh A."/>
            <person name="Wilkins M.J."/>
            <person name="Karaoz U."/>
            <person name="Brodie E.L."/>
            <person name="Williams K.H."/>
            <person name="Hubbard S.S."/>
            <person name="Banfield J.F."/>
        </authorList>
    </citation>
    <scope>NUCLEOTIDE SEQUENCE [LARGE SCALE GENOMIC DNA]</scope>
</reference>
<keyword evidence="1" id="KW-0472">Membrane</keyword>
<keyword evidence="1" id="KW-1133">Transmembrane helix</keyword>
<evidence type="ECO:0000313" key="3">
    <source>
        <dbReference type="Proteomes" id="UP000178109"/>
    </source>
</evidence>
<dbReference type="AlphaFoldDB" id="A0A1G2BSG4"/>
<gene>
    <name evidence="2" type="ORF">A3H70_05205</name>
</gene>
<accession>A0A1G2BSG4</accession>
<evidence type="ECO:0000256" key="1">
    <source>
        <dbReference type="SAM" id="Phobius"/>
    </source>
</evidence>
<name>A0A1G2BSG4_9BACT</name>
<protein>
    <submittedName>
        <fullName evidence="2">Uncharacterized protein</fullName>
    </submittedName>
</protein>
<dbReference type="STRING" id="1798553.A3H70_05205"/>